<reference evidence="3" key="1">
    <citation type="submission" date="2020-05" db="UniProtKB">
        <authorList>
            <consortium name="EnsemblMetazoa"/>
        </authorList>
    </citation>
    <scope>IDENTIFICATION</scope>
    <source>
        <strain evidence="3">TTRI</strain>
    </source>
</reference>
<keyword evidence="2" id="KW-0812">Transmembrane</keyword>
<protein>
    <submittedName>
        <fullName evidence="3">Uncharacterized protein</fullName>
    </submittedName>
</protein>
<accession>A0A1A9UGI5</accession>
<feature type="region of interest" description="Disordered" evidence="1">
    <location>
        <begin position="114"/>
        <end position="133"/>
    </location>
</feature>
<evidence type="ECO:0000313" key="3">
    <source>
        <dbReference type="EnsemblMetazoa" id="GAUT004080-PA"/>
    </source>
</evidence>
<dbReference type="AlphaFoldDB" id="A0A1A9UGI5"/>
<organism evidence="3 4">
    <name type="scientific">Glossina austeni</name>
    <name type="common">Savannah tsetse fly</name>
    <dbReference type="NCBI Taxonomy" id="7395"/>
    <lineage>
        <taxon>Eukaryota</taxon>
        <taxon>Metazoa</taxon>
        <taxon>Ecdysozoa</taxon>
        <taxon>Arthropoda</taxon>
        <taxon>Hexapoda</taxon>
        <taxon>Insecta</taxon>
        <taxon>Pterygota</taxon>
        <taxon>Neoptera</taxon>
        <taxon>Endopterygota</taxon>
        <taxon>Diptera</taxon>
        <taxon>Brachycera</taxon>
        <taxon>Muscomorpha</taxon>
        <taxon>Hippoboscoidea</taxon>
        <taxon>Glossinidae</taxon>
        <taxon>Glossina</taxon>
    </lineage>
</organism>
<feature type="transmembrane region" description="Helical" evidence="2">
    <location>
        <begin position="49"/>
        <end position="68"/>
    </location>
</feature>
<dbReference type="Proteomes" id="UP000078200">
    <property type="component" value="Unassembled WGS sequence"/>
</dbReference>
<keyword evidence="4" id="KW-1185">Reference proteome</keyword>
<keyword evidence="2" id="KW-1133">Transmembrane helix</keyword>
<dbReference type="EnsemblMetazoa" id="GAUT004080-RA">
    <property type="protein sequence ID" value="GAUT004080-PA"/>
    <property type="gene ID" value="GAUT004080"/>
</dbReference>
<sequence>MDITTKASLINQTMPVMPRISSEITIWLIPCYSICFLLLPAIYWWPAPIWDMLVSFLRMPIILVGTYLRHFVFGELTSIDKGHTIKITKPNTRADAMYEPAEKIVDVAMTEDKSSNGSLLTEHEDVPFGSQPK</sequence>
<keyword evidence="2" id="KW-0472">Membrane</keyword>
<evidence type="ECO:0000256" key="2">
    <source>
        <dbReference type="SAM" id="Phobius"/>
    </source>
</evidence>
<dbReference type="VEuPathDB" id="VectorBase:GAUT004080"/>
<dbReference type="STRING" id="7395.A0A1A9UGI5"/>
<feature type="transmembrane region" description="Helical" evidence="2">
    <location>
        <begin position="24"/>
        <end position="43"/>
    </location>
</feature>
<name>A0A1A9UGI5_GLOAU</name>
<proteinExistence type="predicted"/>
<evidence type="ECO:0000313" key="4">
    <source>
        <dbReference type="Proteomes" id="UP000078200"/>
    </source>
</evidence>
<evidence type="ECO:0000256" key="1">
    <source>
        <dbReference type="SAM" id="MobiDB-lite"/>
    </source>
</evidence>